<dbReference type="Gene3D" id="1.20.120.1220">
    <property type="match status" value="1"/>
</dbReference>
<comment type="caution">
    <text evidence="4">The sequence shown here is derived from an EMBL/GenBank/DDBJ whole genome shotgun (WGS) entry which is preliminary data.</text>
</comment>
<evidence type="ECO:0000313" key="5">
    <source>
        <dbReference type="Proteomes" id="UP000663792"/>
    </source>
</evidence>
<protein>
    <submittedName>
        <fullName evidence="4">Prepilin peptidase</fullName>
    </submittedName>
</protein>
<evidence type="ECO:0000259" key="3">
    <source>
        <dbReference type="Pfam" id="PF01478"/>
    </source>
</evidence>
<dbReference type="PANTHER" id="PTHR30487:SF0">
    <property type="entry name" value="PREPILIN LEADER PEPTIDASE_N-METHYLTRANSFERASE-RELATED"/>
    <property type="match status" value="1"/>
</dbReference>
<keyword evidence="2" id="KW-1133">Transmembrane helix</keyword>
<dbReference type="GO" id="GO:0004190">
    <property type="term" value="F:aspartic-type endopeptidase activity"/>
    <property type="evidence" value="ECO:0007669"/>
    <property type="project" value="InterPro"/>
</dbReference>
<feature type="transmembrane region" description="Helical" evidence="2">
    <location>
        <begin position="191"/>
        <end position="212"/>
    </location>
</feature>
<evidence type="ECO:0000256" key="1">
    <source>
        <dbReference type="ARBA" id="ARBA00005801"/>
    </source>
</evidence>
<reference evidence="4" key="1">
    <citation type="submission" date="2021-01" db="EMBL/GenBank/DDBJ databases">
        <title>YIM 132084 draft genome.</title>
        <authorList>
            <person name="An D."/>
        </authorList>
    </citation>
    <scope>NUCLEOTIDE SEQUENCE</scope>
    <source>
        <strain evidence="4">YIM 132084</strain>
    </source>
</reference>
<keyword evidence="5" id="KW-1185">Reference proteome</keyword>
<gene>
    <name evidence="4" type="ORF">JL106_06780</name>
</gene>
<keyword evidence="2" id="KW-0812">Transmembrane</keyword>
<dbReference type="GO" id="GO:0006465">
    <property type="term" value="P:signal peptide processing"/>
    <property type="evidence" value="ECO:0007669"/>
    <property type="project" value="TreeGrafter"/>
</dbReference>
<feature type="transmembrane region" description="Helical" evidence="2">
    <location>
        <begin position="49"/>
        <end position="77"/>
    </location>
</feature>
<organism evidence="4 5">
    <name type="scientific">Nakamurella leprariae</name>
    <dbReference type="NCBI Taxonomy" id="2803911"/>
    <lineage>
        <taxon>Bacteria</taxon>
        <taxon>Bacillati</taxon>
        <taxon>Actinomycetota</taxon>
        <taxon>Actinomycetes</taxon>
        <taxon>Nakamurellales</taxon>
        <taxon>Nakamurellaceae</taxon>
        <taxon>Nakamurella</taxon>
    </lineage>
</organism>
<dbReference type="Pfam" id="PF01478">
    <property type="entry name" value="Peptidase_A24"/>
    <property type="match status" value="1"/>
</dbReference>
<keyword evidence="2" id="KW-0472">Membrane</keyword>
<evidence type="ECO:0000256" key="2">
    <source>
        <dbReference type="SAM" id="Phobius"/>
    </source>
</evidence>
<accession>A0A938YEK3</accession>
<proteinExistence type="inferred from homology"/>
<dbReference type="PANTHER" id="PTHR30487">
    <property type="entry name" value="TYPE 4 PREPILIN-LIKE PROTEINS LEADER PEPTIDE-PROCESSING ENZYME"/>
    <property type="match status" value="1"/>
</dbReference>
<dbReference type="AlphaFoldDB" id="A0A938YEK3"/>
<sequence>MPADASLVPALLAVPVGALAGLGVRRLLARLRRGAVVPPGPLELGGAGLAVASLLTAAGSVRLPAVAFAGLMLLALATVDLLHHRLPDALTGPAAAGAVVVVLGTELLAPGSGDLLTAVVCALVITGAFWLLARVAPRAMGLGDVKLMPSLALLTGYWSAGTALLGVVLGFVLGAAVAVGGVLLRRWRMGSAIAFGPWLLAGTWLVLAFPALSTAVV</sequence>
<feature type="transmembrane region" description="Helical" evidence="2">
    <location>
        <begin position="89"/>
        <end position="108"/>
    </location>
</feature>
<dbReference type="GO" id="GO:0005886">
    <property type="term" value="C:plasma membrane"/>
    <property type="evidence" value="ECO:0007669"/>
    <property type="project" value="TreeGrafter"/>
</dbReference>
<comment type="similarity">
    <text evidence="1">Belongs to the peptidase A24 family.</text>
</comment>
<name>A0A938YEK3_9ACTN</name>
<feature type="transmembrane region" description="Helical" evidence="2">
    <location>
        <begin position="156"/>
        <end position="184"/>
    </location>
</feature>
<dbReference type="EMBL" id="JAERWK010000008">
    <property type="protein sequence ID" value="MBM9466987.1"/>
    <property type="molecule type" value="Genomic_DNA"/>
</dbReference>
<feature type="transmembrane region" description="Helical" evidence="2">
    <location>
        <begin position="115"/>
        <end position="136"/>
    </location>
</feature>
<dbReference type="RefSeq" id="WP_205259919.1">
    <property type="nucleotide sequence ID" value="NZ_JAERWK010000008.1"/>
</dbReference>
<feature type="transmembrane region" description="Helical" evidence="2">
    <location>
        <begin position="6"/>
        <end position="28"/>
    </location>
</feature>
<dbReference type="InterPro" id="IPR000045">
    <property type="entry name" value="Prepilin_IV_endopep_pep"/>
</dbReference>
<dbReference type="Proteomes" id="UP000663792">
    <property type="component" value="Unassembled WGS sequence"/>
</dbReference>
<dbReference type="InterPro" id="IPR050882">
    <property type="entry name" value="Prepilin_peptidase/N-MTase"/>
</dbReference>
<evidence type="ECO:0000313" key="4">
    <source>
        <dbReference type="EMBL" id="MBM9466987.1"/>
    </source>
</evidence>
<feature type="domain" description="Prepilin type IV endopeptidase peptidase" evidence="3">
    <location>
        <begin position="69"/>
        <end position="176"/>
    </location>
</feature>